<gene>
    <name evidence="1" type="ORF">BV25DRAFT_1921444</name>
</gene>
<reference evidence="1" key="2">
    <citation type="journal article" date="2022" name="New Phytol.">
        <title>Evolutionary transition to the ectomycorrhizal habit in the genomes of a hyperdiverse lineage of mushroom-forming fungi.</title>
        <authorList>
            <person name="Looney B."/>
            <person name="Miyauchi S."/>
            <person name="Morin E."/>
            <person name="Drula E."/>
            <person name="Courty P.E."/>
            <person name="Kohler A."/>
            <person name="Kuo A."/>
            <person name="LaButti K."/>
            <person name="Pangilinan J."/>
            <person name="Lipzen A."/>
            <person name="Riley R."/>
            <person name="Andreopoulos W."/>
            <person name="He G."/>
            <person name="Johnson J."/>
            <person name="Nolan M."/>
            <person name="Tritt A."/>
            <person name="Barry K.W."/>
            <person name="Grigoriev I.V."/>
            <person name="Nagy L.G."/>
            <person name="Hibbett D."/>
            <person name="Henrissat B."/>
            <person name="Matheny P.B."/>
            <person name="Labbe J."/>
            <person name="Martin F.M."/>
        </authorList>
    </citation>
    <scope>NUCLEOTIDE SEQUENCE</scope>
    <source>
        <strain evidence="1">HHB10654</strain>
    </source>
</reference>
<name>A0ACB8SI44_9AGAM</name>
<keyword evidence="2" id="KW-1185">Reference proteome</keyword>
<comment type="caution">
    <text evidence="1">The sequence shown here is derived from an EMBL/GenBank/DDBJ whole genome shotgun (WGS) entry which is preliminary data.</text>
</comment>
<organism evidence="1 2">
    <name type="scientific">Artomyces pyxidatus</name>
    <dbReference type="NCBI Taxonomy" id="48021"/>
    <lineage>
        <taxon>Eukaryota</taxon>
        <taxon>Fungi</taxon>
        <taxon>Dikarya</taxon>
        <taxon>Basidiomycota</taxon>
        <taxon>Agaricomycotina</taxon>
        <taxon>Agaricomycetes</taxon>
        <taxon>Russulales</taxon>
        <taxon>Auriscalpiaceae</taxon>
        <taxon>Artomyces</taxon>
    </lineage>
</organism>
<accession>A0ACB8SI44</accession>
<evidence type="ECO:0000313" key="2">
    <source>
        <dbReference type="Proteomes" id="UP000814140"/>
    </source>
</evidence>
<proteinExistence type="predicted"/>
<reference evidence="1" key="1">
    <citation type="submission" date="2021-03" db="EMBL/GenBank/DDBJ databases">
        <authorList>
            <consortium name="DOE Joint Genome Institute"/>
            <person name="Ahrendt S."/>
            <person name="Looney B.P."/>
            <person name="Miyauchi S."/>
            <person name="Morin E."/>
            <person name="Drula E."/>
            <person name="Courty P.E."/>
            <person name="Chicoki N."/>
            <person name="Fauchery L."/>
            <person name="Kohler A."/>
            <person name="Kuo A."/>
            <person name="Labutti K."/>
            <person name="Pangilinan J."/>
            <person name="Lipzen A."/>
            <person name="Riley R."/>
            <person name="Andreopoulos W."/>
            <person name="He G."/>
            <person name="Johnson J."/>
            <person name="Barry K.W."/>
            <person name="Grigoriev I.V."/>
            <person name="Nagy L."/>
            <person name="Hibbett D."/>
            <person name="Henrissat B."/>
            <person name="Matheny P.B."/>
            <person name="Labbe J."/>
            <person name="Martin F."/>
        </authorList>
    </citation>
    <scope>NUCLEOTIDE SEQUENCE</scope>
    <source>
        <strain evidence="1">HHB10654</strain>
    </source>
</reference>
<sequence length="133" mass="15289">MLYQKCSLQALYIGPLGPARKVSIDAIHYDIDDGISIPRTDHWFELDLHVRTEAVSISDPEGLSSTFMIFYTENSHIYPPSEAIANRLPGKQWHGELLIFREAVFGTRLVNLRSEDSDRVWKAVERFLDKIEL</sequence>
<evidence type="ECO:0000313" key="1">
    <source>
        <dbReference type="EMBL" id="KAI0055902.1"/>
    </source>
</evidence>
<protein>
    <submittedName>
        <fullName evidence="1">Uncharacterized protein</fullName>
    </submittedName>
</protein>
<dbReference type="EMBL" id="MU277276">
    <property type="protein sequence ID" value="KAI0055902.1"/>
    <property type="molecule type" value="Genomic_DNA"/>
</dbReference>
<dbReference type="Proteomes" id="UP000814140">
    <property type="component" value="Unassembled WGS sequence"/>
</dbReference>